<keyword evidence="7" id="KW-0963">Cytoplasm</keyword>
<feature type="region of interest" description="Aspartate" evidence="7">
    <location>
        <begin position="199"/>
        <end position="202"/>
    </location>
</feature>
<evidence type="ECO:0000256" key="3">
    <source>
        <dbReference type="ARBA" id="ARBA00022741"/>
    </source>
</evidence>
<feature type="binding site" evidence="7">
    <location>
        <position position="451"/>
    </location>
    <ligand>
        <name>L-aspartate</name>
        <dbReference type="ChEBI" id="CHEBI:29991"/>
    </ligand>
</feature>
<dbReference type="InterPro" id="IPR012340">
    <property type="entry name" value="NA-bd_OB-fold"/>
</dbReference>
<evidence type="ECO:0000256" key="4">
    <source>
        <dbReference type="ARBA" id="ARBA00022840"/>
    </source>
</evidence>
<dbReference type="EMBL" id="JACIJE010000003">
    <property type="protein sequence ID" value="MBB5689267.1"/>
    <property type="molecule type" value="Genomic_DNA"/>
</dbReference>
<comment type="caution">
    <text evidence="9">The sequence shown here is derived from an EMBL/GenBank/DDBJ whole genome shotgun (WGS) entry which is preliminary data.</text>
</comment>
<comment type="similarity">
    <text evidence="1 7">Belongs to the class-II aminoacyl-tRNA synthetase family. Type 1 subfamily.</text>
</comment>
<keyword evidence="6 7" id="KW-0030">Aminoacyl-tRNA synthetase</keyword>
<dbReference type="InterPro" id="IPR004115">
    <property type="entry name" value="GAD-like_sf"/>
</dbReference>
<dbReference type="SUPFAM" id="SSF55261">
    <property type="entry name" value="GAD domain-like"/>
    <property type="match status" value="1"/>
</dbReference>
<dbReference type="NCBIfam" id="NF001750">
    <property type="entry name" value="PRK00476.1"/>
    <property type="match status" value="1"/>
</dbReference>
<feature type="binding site" evidence="7">
    <location>
        <position position="175"/>
    </location>
    <ligand>
        <name>L-aspartate</name>
        <dbReference type="ChEBI" id="CHEBI:29991"/>
    </ligand>
</feature>
<comment type="subunit">
    <text evidence="7">Homodimer.</text>
</comment>
<keyword evidence="3 7" id="KW-0547">Nucleotide-binding</keyword>
<comment type="subcellular location">
    <subcellularLocation>
        <location evidence="7">Cytoplasm</location>
    </subcellularLocation>
</comment>
<dbReference type="InterPro" id="IPR047090">
    <property type="entry name" value="AspRS_core"/>
</dbReference>
<dbReference type="PROSITE" id="PS50862">
    <property type="entry name" value="AA_TRNA_LIGASE_II"/>
    <property type="match status" value="1"/>
</dbReference>
<keyword evidence="10" id="KW-1185">Reference proteome</keyword>
<dbReference type="GO" id="GO:0005524">
    <property type="term" value="F:ATP binding"/>
    <property type="evidence" value="ECO:0007669"/>
    <property type="project" value="UniProtKB-UniRule"/>
</dbReference>
<dbReference type="Proteomes" id="UP000562254">
    <property type="component" value="Unassembled WGS sequence"/>
</dbReference>
<dbReference type="EC" id="6.1.1.23" evidence="7"/>
<feature type="site" description="Important for tRNA non-discrimination" evidence="7">
    <location>
        <position position="83"/>
    </location>
</feature>
<keyword evidence="5 7" id="KW-0648">Protein biosynthesis</keyword>
<dbReference type="InterPro" id="IPR029351">
    <property type="entry name" value="GAD_dom"/>
</dbReference>
<dbReference type="SUPFAM" id="SSF55681">
    <property type="entry name" value="Class II aaRS and biotin synthetases"/>
    <property type="match status" value="1"/>
</dbReference>
<evidence type="ECO:0000256" key="5">
    <source>
        <dbReference type="ARBA" id="ARBA00022917"/>
    </source>
</evidence>
<dbReference type="Gene3D" id="2.40.50.140">
    <property type="entry name" value="Nucleic acid-binding proteins"/>
    <property type="match status" value="1"/>
</dbReference>
<evidence type="ECO:0000256" key="2">
    <source>
        <dbReference type="ARBA" id="ARBA00022598"/>
    </source>
</evidence>
<feature type="binding site" evidence="7">
    <location>
        <position position="221"/>
    </location>
    <ligand>
        <name>L-aspartate</name>
        <dbReference type="ChEBI" id="CHEBI:29991"/>
    </ligand>
</feature>
<dbReference type="Pfam" id="PF02938">
    <property type="entry name" value="GAD"/>
    <property type="match status" value="1"/>
</dbReference>
<evidence type="ECO:0000256" key="6">
    <source>
        <dbReference type="ARBA" id="ARBA00023146"/>
    </source>
</evidence>
<dbReference type="PRINTS" id="PR01042">
    <property type="entry name" value="TRNASYNTHASP"/>
</dbReference>
<feature type="domain" description="Aminoacyl-transfer RNA synthetases class-II family profile" evidence="8">
    <location>
        <begin position="144"/>
        <end position="558"/>
    </location>
</feature>
<dbReference type="NCBIfam" id="TIGR00459">
    <property type="entry name" value="aspS_bact"/>
    <property type="match status" value="1"/>
</dbReference>
<dbReference type="InterPro" id="IPR004364">
    <property type="entry name" value="Aa-tRNA-synt_II"/>
</dbReference>
<dbReference type="GO" id="GO:0004815">
    <property type="term" value="F:aspartate-tRNA ligase activity"/>
    <property type="evidence" value="ECO:0007669"/>
    <property type="project" value="UniProtKB-UniRule"/>
</dbReference>
<organism evidence="9 10">
    <name type="scientific">Neoroseomonas alkaliterrae</name>
    <dbReference type="NCBI Taxonomy" id="1452450"/>
    <lineage>
        <taxon>Bacteria</taxon>
        <taxon>Pseudomonadati</taxon>
        <taxon>Pseudomonadota</taxon>
        <taxon>Alphaproteobacteria</taxon>
        <taxon>Acetobacterales</taxon>
        <taxon>Acetobacteraceae</taxon>
        <taxon>Neoroseomonas</taxon>
    </lineage>
</organism>
<evidence type="ECO:0000313" key="10">
    <source>
        <dbReference type="Proteomes" id="UP000562254"/>
    </source>
</evidence>
<dbReference type="InterPro" id="IPR045864">
    <property type="entry name" value="aa-tRNA-synth_II/BPL/LPL"/>
</dbReference>
<comment type="catalytic activity">
    <reaction evidence="7">
        <text>tRNA(Asx) + L-aspartate + ATP = L-aspartyl-tRNA(Asx) + AMP + diphosphate</text>
        <dbReference type="Rhea" id="RHEA:18349"/>
        <dbReference type="Rhea" id="RHEA-COMP:9710"/>
        <dbReference type="Rhea" id="RHEA-COMP:9711"/>
        <dbReference type="ChEBI" id="CHEBI:29991"/>
        <dbReference type="ChEBI" id="CHEBI:30616"/>
        <dbReference type="ChEBI" id="CHEBI:33019"/>
        <dbReference type="ChEBI" id="CHEBI:78442"/>
        <dbReference type="ChEBI" id="CHEBI:78516"/>
        <dbReference type="ChEBI" id="CHEBI:456215"/>
        <dbReference type="EC" id="6.1.1.23"/>
    </reaction>
</comment>
<dbReference type="InterPro" id="IPR004365">
    <property type="entry name" value="NA-bd_OB_tRNA"/>
</dbReference>
<dbReference type="InterPro" id="IPR006195">
    <property type="entry name" value="aa-tRNA-synth_II"/>
</dbReference>
<dbReference type="GO" id="GO:0006422">
    <property type="term" value="P:aspartyl-tRNA aminoacylation"/>
    <property type="evidence" value="ECO:0007669"/>
    <property type="project" value="UniProtKB-UniRule"/>
</dbReference>
<proteinExistence type="inferred from homology"/>
<reference evidence="9 10" key="1">
    <citation type="submission" date="2020-08" db="EMBL/GenBank/DDBJ databases">
        <title>Genomic Encyclopedia of Type Strains, Phase IV (KMG-IV): sequencing the most valuable type-strain genomes for metagenomic binning, comparative biology and taxonomic classification.</title>
        <authorList>
            <person name="Goeker M."/>
        </authorList>
    </citation>
    <scope>NUCLEOTIDE SEQUENCE [LARGE SCALE GENOMIC DNA]</scope>
    <source>
        <strain evidence="9 10">DSM 25895</strain>
    </source>
</reference>
<feature type="binding site" evidence="7">
    <location>
        <begin position="537"/>
        <end position="540"/>
    </location>
    <ligand>
        <name>ATP</name>
        <dbReference type="ChEBI" id="CHEBI:30616"/>
    </ligand>
</feature>
<sequence length="600" mass="66335">MHAYRTHTCAALRAADAGKTVRLSGWVHRKRDHGGLLFVDLRDHYGMTQCVVAAGSPMLATLEEVRPESVITVTGEVVLREPGTVNPKLPTGEIELRVREVVVQSAAEMLPIQVAGEQEFPEDLRLRYRFLDLRRERQHRNIMLRANVIASIRRRMIEQGFTEFQTPILTASSPEGARDFLVPSRLHPGKFYALPQAPQQFKQLCMVAGFDRYFQIAPCFRDEASRADRSPGEFYQLDFEMSFVTQEDVFAAIEPVIAGVFEEFANGRKVFGAPFPRIPYDEAMLVYGSDKPDLRNPLKIADVTEHFAGSGFGLFAKIAAAGGVVRAIPAPGAADKPRGFFDKLNEWARAEGAGGLGYIQFAADGPKGPIAKNLEADRVEAIRAACGLNAGDAVFFAAGKKDEAPKFAGKVRTRLGEELDLIATDEFRFCWIVDFPMYELNEETGQIDFSHNPFSMPQGGLEALNTMNPLDIKAFQYDIVCNGVELSSGAIRNHRPDIMIRAFEIAGYTAQDVEDRFGGMLNAFRYGAPPHGGSAPGIDRIVMLLADEPNIREVILFPLNQQGEDLMMQAPARVPPERLKELHIRLDLPPPKGAPAPKAP</sequence>
<dbReference type="GO" id="GO:0050560">
    <property type="term" value="F:aspartate-tRNA(Asn) ligase activity"/>
    <property type="evidence" value="ECO:0007669"/>
    <property type="project" value="UniProtKB-EC"/>
</dbReference>
<evidence type="ECO:0000259" key="8">
    <source>
        <dbReference type="PROSITE" id="PS50862"/>
    </source>
</evidence>
<dbReference type="CDD" id="cd04317">
    <property type="entry name" value="EcAspRS_like_N"/>
    <property type="match status" value="1"/>
</dbReference>
<dbReference type="AlphaFoldDB" id="A0A840XYN1"/>
<dbReference type="PANTHER" id="PTHR22594:SF5">
    <property type="entry name" value="ASPARTATE--TRNA LIGASE, MITOCHONDRIAL"/>
    <property type="match status" value="1"/>
</dbReference>
<name>A0A840XYN1_9PROT</name>
<dbReference type="HAMAP" id="MF_00044">
    <property type="entry name" value="Asp_tRNA_synth_type1"/>
    <property type="match status" value="1"/>
</dbReference>
<comment type="caution">
    <text evidence="7">Lacks conserved residue(s) required for the propagation of feature annotation.</text>
</comment>
<dbReference type="PANTHER" id="PTHR22594">
    <property type="entry name" value="ASPARTYL/LYSYL-TRNA SYNTHETASE"/>
    <property type="match status" value="1"/>
</dbReference>
<keyword evidence="2 7" id="KW-0436">Ligase</keyword>
<feature type="site" description="Important for tRNA non-discrimination" evidence="7">
    <location>
        <position position="33"/>
    </location>
</feature>
<dbReference type="Gene3D" id="3.30.930.10">
    <property type="entry name" value="Bira Bifunctional Protein, Domain 2"/>
    <property type="match status" value="1"/>
</dbReference>
<feature type="binding site" evidence="7">
    <location>
        <position position="485"/>
    </location>
    <ligand>
        <name>ATP</name>
        <dbReference type="ChEBI" id="CHEBI:30616"/>
    </ligand>
</feature>
<dbReference type="Pfam" id="PF00152">
    <property type="entry name" value="tRNA-synt_2"/>
    <property type="match status" value="1"/>
</dbReference>
<accession>A0A840XYN1</accession>
<dbReference type="Pfam" id="PF01336">
    <property type="entry name" value="tRNA_anti-codon"/>
    <property type="match status" value="1"/>
</dbReference>
<feature type="binding site" evidence="7">
    <location>
        <begin position="221"/>
        <end position="223"/>
    </location>
    <ligand>
        <name>ATP</name>
        <dbReference type="ChEBI" id="CHEBI:30616"/>
    </ligand>
</feature>
<dbReference type="Gene3D" id="3.30.1360.30">
    <property type="entry name" value="GAD-like domain"/>
    <property type="match status" value="1"/>
</dbReference>
<feature type="binding site" evidence="7">
    <location>
        <position position="492"/>
    </location>
    <ligand>
        <name>L-aspartate</name>
        <dbReference type="ChEBI" id="CHEBI:29991"/>
    </ligand>
</feature>
<comment type="function">
    <text evidence="7">Aspartyl-tRNA synthetase with relaxed tRNA specificity since it is able to aspartylate not only its cognate tRNA(Asp) but also tRNA(Asn). Reaction proceeds in two steps: L-aspartate is first activated by ATP to form Asp-AMP and then transferred to the acceptor end of tRNA(Asp/Asn).</text>
</comment>
<evidence type="ECO:0000313" key="9">
    <source>
        <dbReference type="EMBL" id="MBB5689267.1"/>
    </source>
</evidence>
<gene>
    <name evidence="7" type="primary">aspS</name>
    <name evidence="9" type="ORF">FHS88_001392</name>
</gene>
<dbReference type="SUPFAM" id="SSF50249">
    <property type="entry name" value="Nucleic acid-binding proteins"/>
    <property type="match status" value="1"/>
</dbReference>
<dbReference type="GO" id="GO:0005737">
    <property type="term" value="C:cytoplasm"/>
    <property type="evidence" value="ECO:0007669"/>
    <property type="project" value="UniProtKB-SubCell"/>
</dbReference>
<protein>
    <recommendedName>
        <fullName evidence="7">Aspartate--tRNA(Asp/Asn) ligase</fullName>
        <ecNumber evidence="7">6.1.1.23</ecNumber>
    </recommendedName>
    <alternativeName>
        <fullName evidence="7">Aspartyl-tRNA synthetase</fullName>
        <shortName evidence="7">AspRS</shortName>
    </alternativeName>
    <alternativeName>
        <fullName evidence="7">Non-discriminating aspartyl-tRNA synthetase</fullName>
        <shortName evidence="7">ND-AspRS</shortName>
    </alternativeName>
</protein>
<evidence type="ECO:0000256" key="1">
    <source>
        <dbReference type="ARBA" id="ARBA00006303"/>
    </source>
</evidence>
<evidence type="ECO:0000256" key="7">
    <source>
        <dbReference type="HAMAP-Rule" id="MF_00044"/>
    </source>
</evidence>
<dbReference type="CDD" id="cd00777">
    <property type="entry name" value="AspRS_core"/>
    <property type="match status" value="1"/>
</dbReference>
<dbReference type="GO" id="GO:0003676">
    <property type="term" value="F:nucleic acid binding"/>
    <property type="evidence" value="ECO:0007669"/>
    <property type="project" value="InterPro"/>
</dbReference>
<dbReference type="InterPro" id="IPR047089">
    <property type="entry name" value="Asp-tRNA-ligase_1_N"/>
</dbReference>
<dbReference type="RefSeq" id="WP_184482851.1">
    <property type="nucleotide sequence ID" value="NZ_JAAEDJ010000046.1"/>
</dbReference>
<keyword evidence="4 7" id="KW-0067">ATP-binding</keyword>
<dbReference type="InterPro" id="IPR002312">
    <property type="entry name" value="Asp/Asn-tRNA-synth_IIb"/>
</dbReference>
<dbReference type="InterPro" id="IPR004524">
    <property type="entry name" value="Asp-tRNA-ligase_1"/>
</dbReference>